<dbReference type="AlphaFoldDB" id="A0AB39PU48"/>
<sequence length="275" mass="29545">MPENKSRPPQDQPWENGWAPDTSRAPGTRRLWLAGGMAVATIVACFTAIAVTHRAPDAQSRSAPADDTASVPGLISFATPSQTTPPTGKSGLSTAAATAKAPRRQDADTPEPAPEPKPSKSPSREGSSPASPKTPATTWRSVRSVNYPDRYWHASGGYVKLDAVRGSESRADSTFELVKGLADASCYSFATTDGAYLRHRSFVLRPERDDGSALFKQDATFCARSAAYSGAVLLESVNYPGRFLRHENFQLRLDPYEHSGLYLADSAFRLVAGLA</sequence>
<dbReference type="EMBL" id="CP163439">
    <property type="protein sequence ID" value="XDQ33899.1"/>
    <property type="molecule type" value="Genomic_DNA"/>
</dbReference>
<dbReference type="GO" id="GO:0046373">
    <property type="term" value="P:L-arabinose metabolic process"/>
    <property type="evidence" value="ECO:0007669"/>
    <property type="project" value="InterPro"/>
</dbReference>
<gene>
    <name evidence="4" type="ORF">AB5J49_11490</name>
</gene>
<accession>A0AB39PU48</accession>
<keyword evidence="2" id="KW-0812">Transmembrane</keyword>
<dbReference type="Gene3D" id="2.80.10.50">
    <property type="match status" value="1"/>
</dbReference>
<proteinExistence type="predicted"/>
<feature type="region of interest" description="Disordered" evidence="1">
    <location>
        <begin position="1"/>
        <end position="25"/>
    </location>
</feature>
<keyword evidence="2" id="KW-1133">Transmembrane helix</keyword>
<keyword evidence="2" id="KW-0472">Membrane</keyword>
<feature type="compositionally biased region" description="Low complexity" evidence="1">
    <location>
        <begin position="120"/>
        <end position="131"/>
    </location>
</feature>
<feature type="domain" description="Alpha-L-arabinofuranosidase B arabinose-binding" evidence="3">
    <location>
        <begin position="141"/>
        <end position="269"/>
    </location>
</feature>
<evidence type="ECO:0000313" key="4">
    <source>
        <dbReference type="EMBL" id="XDQ33899.1"/>
    </source>
</evidence>
<dbReference type="GO" id="GO:0046556">
    <property type="term" value="F:alpha-L-arabinofuranosidase activity"/>
    <property type="evidence" value="ECO:0007669"/>
    <property type="project" value="InterPro"/>
</dbReference>
<dbReference type="RefSeq" id="WP_369168471.1">
    <property type="nucleotide sequence ID" value="NZ_CP163439.1"/>
</dbReference>
<dbReference type="InterPro" id="IPR036195">
    <property type="entry name" value="AbfB_ABD_sf"/>
</dbReference>
<dbReference type="SUPFAM" id="SSF110221">
    <property type="entry name" value="AbfB domain"/>
    <property type="match status" value="2"/>
</dbReference>
<protein>
    <submittedName>
        <fullName evidence="4">AbfB domain-containing protein</fullName>
    </submittedName>
</protein>
<dbReference type="InterPro" id="IPR007934">
    <property type="entry name" value="AbfB_ABD"/>
</dbReference>
<evidence type="ECO:0000259" key="3">
    <source>
        <dbReference type="Pfam" id="PF05270"/>
    </source>
</evidence>
<feature type="transmembrane region" description="Helical" evidence="2">
    <location>
        <begin position="31"/>
        <end position="51"/>
    </location>
</feature>
<reference evidence="4" key="1">
    <citation type="submission" date="2024-07" db="EMBL/GenBank/DDBJ databases">
        <authorList>
            <person name="Yu S.T."/>
        </authorList>
    </citation>
    <scope>NUCLEOTIDE SEQUENCE</scope>
    <source>
        <strain evidence="4">R28</strain>
    </source>
</reference>
<name>A0AB39PU48_9ACTN</name>
<dbReference type="CDD" id="cd23399">
    <property type="entry name" value="beta-trefoil_ABD_ABFB"/>
    <property type="match status" value="1"/>
</dbReference>
<organism evidence="4">
    <name type="scientific">Streptomyces sp. R28</name>
    <dbReference type="NCBI Taxonomy" id="3238628"/>
    <lineage>
        <taxon>Bacteria</taxon>
        <taxon>Bacillati</taxon>
        <taxon>Actinomycetota</taxon>
        <taxon>Actinomycetes</taxon>
        <taxon>Kitasatosporales</taxon>
        <taxon>Streptomycetaceae</taxon>
        <taxon>Streptomyces</taxon>
    </lineage>
</organism>
<dbReference type="Pfam" id="PF05270">
    <property type="entry name" value="AbfB"/>
    <property type="match status" value="1"/>
</dbReference>
<evidence type="ECO:0000256" key="2">
    <source>
        <dbReference type="SAM" id="Phobius"/>
    </source>
</evidence>
<feature type="region of interest" description="Disordered" evidence="1">
    <location>
        <begin position="55"/>
        <end position="140"/>
    </location>
</feature>
<evidence type="ECO:0000256" key="1">
    <source>
        <dbReference type="SAM" id="MobiDB-lite"/>
    </source>
</evidence>
<feature type="compositionally biased region" description="Polar residues" evidence="1">
    <location>
        <begin position="78"/>
        <end position="96"/>
    </location>
</feature>